<evidence type="ECO:0000259" key="9">
    <source>
        <dbReference type="Pfam" id="PF13231"/>
    </source>
</evidence>
<keyword evidence="12" id="KW-1185">Reference proteome</keyword>
<dbReference type="RefSeq" id="WP_238579477.1">
    <property type="nucleotide sequence ID" value="NZ_BBRC01000017.1"/>
</dbReference>
<feature type="transmembrane region" description="Helical" evidence="8">
    <location>
        <begin position="231"/>
        <end position="248"/>
    </location>
</feature>
<name>A0A7Z0CHR3_9MICO</name>
<feature type="transmembrane region" description="Helical" evidence="8">
    <location>
        <begin position="328"/>
        <end position="347"/>
    </location>
</feature>
<evidence type="ECO:0000313" key="12">
    <source>
        <dbReference type="Proteomes" id="UP000547973"/>
    </source>
</evidence>
<evidence type="ECO:0000256" key="3">
    <source>
        <dbReference type="ARBA" id="ARBA00022676"/>
    </source>
</evidence>
<dbReference type="Pfam" id="PF13231">
    <property type="entry name" value="PMT_2"/>
    <property type="match status" value="1"/>
</dbReference>
<dbReference type="InterPro" id="IPR056785">
    <property type="entry name" value="YkcA/B-like_C"/>
</dbReference>
<keyword evidence="7 8" id="KW-0472">Membrane</keyword>
<feature type="transmembrane region" description="Helical" evidence="8">
    <location>
        <begin position="384"/>
        <end position="405"/>
    </location>
</feature>
<feature type="transmembrane region" description="Helical" evidence="8">
    <location>
        <begin position="206"/>
        <end position="224"/>
    </location>
</feature>
<dbReference type="AlphaFoldDB" id="A0A7Z0CHR3"/>
<sequence>MPDVPAVPAVPPAEIIDERFSPSPRKRWERPALFVLLVVTGALYLWELSASGWANWFYAAAVQAGSVSWKAFLFGASDAGASITVDKPPASLWVMALSARVFGLNSWSMLVPQALMGVATVGLVYASVRRYFSAQAGLIAGAVLALTPVAALMFRFNNPDALLVLLLTGAVVATLRAVENGRTRWMVLAGVLVGLGFLTKQLQAVLVLPGIAAVYLIAAPVSLWRRLRDGLIAVVAMIVSAGWWVAIVELTPAANRPYVGSSTDNSFLNLTFGYNGLSRILGHSAPTTHTGTALGGAASENSGGHPGGAVSHFNAGLLRMFAGDFGGHIAWLIPAALLLGLAGLLIVGRAKRTDVRRAALLIWGATLLVTGLTFSLMNGMAHEYYTVALAPSIGALVGIGGWLVWTRRTERWAMPVLAAVSLVTTGWAFVVLGRSPEWNPWLPWVVLVVGLVAAAGLMLGRRLGTKVLRTGVVLAMVAALAGPTAWTVQTVVTPHEGGGVKTGPAVVGGTSRGPGAFHGLTGSDVVIALLLKDAASYTWVAATGSETAATYQLLTDKSVMPIGGFSGGDPSPTLAQFQAYVADGKIHYYIVGRSGSGGRGGKRVFASIETWVRHNFSAQTVDGVTMYDLTKPTG</sequence>
<evidence type="ECO:0000256" key="6">
    <source>
        <dbReference type="ARBA" id="ARBA00022989"/>
    </source>
</evidence>
<comment type="subcellular location">
    <subcellularLocation>
        <location evidence="1">Cell membrane</location>
        <topology evidence="1">Multi-pass membrane protein</topology>
    </subcellularLocation>
</comment>
<organism evidence="11 12">
    <name type="scientific">Demequina lutea</name>
    <dbReference type="NCBI Taxonomy" id="431489"/>
    <lineage>
        <taxon>Bacteria</taxon>
        <taxon>Bacillati</taxon>
        <taxon>Actinomycetota</taxon>
        <taxon>Actinomycetes</taxon>
        <taxon>Micrococcales</taxon>
        <taxon>Demequinaceae</taxon>
        <taxon>Demequina</taxon>
    </lineage>
</organism>
<dbReference type="GO" id="GO:0010041">
    <property type="term" value="P:response to iron(III) ion"/>
    <property type="evidence" value="ECO:0007669"/>
    <property type="project" value="TreeGrafter"/>
</dbReference>
<keyword evidence="6 8" id="KW-1133">Transmembrane helix</keyword>
<feature type="transmembrane region" description="Helical" evidence="8">
    <location>
        <begin position="162"/>
        <end position="178"/>
    </location>
</feature>
<feature type="domain" description="Glycosyltransferase RgtA/B/C/D-like" evidence="9">
    <location>
        <begin position="86"/>
        <end position="241"/>
    </location>
</feature>
<reference evidence="11 12" key="1">
    <citation type="submission" date="2020-07" db="EMBL/GenBank/DDBJ databases">
        <title>Sequencing the genomes of 1000 actinobacteria strains.</title>
        <authorList>
            <person name="Klenk H.-P."/>
        </authorList>
    </citation>
    <scope>NUCLEOTIDE SEQUENCE [LARGE SCALE GENOMIC DNA]</scope>
    <source>
        <strain evidence="11 12">DSM 19970</strain>
    </source>
</reference>
<dbReference type="GO" id="GO:0005886">
    <property type="term" value="C:plasma membrane"/>
    <property type="evidence" value="ECO:0007669"/>
    <property type="project" value="UniProtKB-SubCell"/>
</dbReference>
<feature type="domain" description="Putative mannosyltransferase YkcA/B-like C-terminal" evidence="10">
    <location>
        <begin position="527"/>
        <end position="615"/>
    </location>
</feature>
<dbReference type="InterPro" id="IPR038731">
    <property type="entry name" value="RgtA/B/C-like"/>
</dbReference>
<keyword evidence="3" id="KW-0328">Glycosyltransferase</keyword>
<comment type="caution">
    <text evidence="11">The sequence shown here is derived from an EMBL/GenBank/DDBJ whole genome shotgun (WGS) entry which is preliminary data.</text>
</comment>
<feature type="transmembrane region" description="Helical" evidence="8">
    <location>
        <begin position="28"/>
        <end position="46"/>
    </location>
</feature>
<evidence type="ECO:0000259" key="10">
    <source>
        <dbReference type="Pfam" id="PF24878"/>
    </source>
</evidence>
<proteinExistence type="predicted"/>
<evidence type="ECO:0000256" key="1">
    <source>
        <dbReference type="ARBA" id="ARBA00004651"/>
    </source>
</evidence>
<feature type="transmembrane region" description="Helical" evidence="8">
    <location>
        <begin position="138"/>
        <end position="156"/>
    </location>
</feature>
<dbReference type="EMBL" id="JACBZO010000001">
    <property type="protein sequence ID" value="NYI41746.1"/>
    <property type="molecule type" value="Genomic_DNA"/>
</dbReference>
<protein>
    <submittedName>
        <fullName evidence="11">4-amino-4-deoxy-L-arabinose transferase-like glycosyltransferase</fullName>
    </submittedName>
</protein>
<evidence type="ECO:0000313" key="11">
    <source>
        <dbReference type="EMBL" id="NYI41746.1"/>
    </source>
</evidence>
<evidence type="ECO:0000256" key="5">
    <source>
        <dbReference type="ARBA" id="ARBA00022692"/>
    </source>
</evidence>
<feature type="transmembrane region" description="Helical" evidence="8">
    <location>
        <begin position="107"/>
        <end position="126"/>
    </location>
</feature>
<evidence type="ECO:0000256" key="4">
    <source>
        <dbReference type="ARBA" id="ARBA00022679"/>
    </source>
</evidence>
<evidence type="ECO:0000256" key="8">
    <source>
        <dbReference type="SAM" id="Phobius"/>
    </source>
</evidence>
<feature type="transmembrane region" description="Helical" evidence="8">
    <location>
        <begin position="359"/>
        <end position="378"/>
    </location>
</feature>
<dbReference type="GO" id="GO:0009103">
    <property type="term" value="P:lipopolysaccharide biosynthetic process"/>
    <property type="evidence" value="ECO:0007669"/>
    <property type="project" value="UniProtKB-ARBA"/>
</dbReference>
<dbReference type="PANTHER" id="PTHR33908">
    <property type="entry name" value="MANNOSYLTRANSFERASE YKCB-RELATED"/>
    <property type="match status" value="1"/>
</dbReference>
<evidence type="ECO:0000256" key="2">
    <source>
        <dbReference type="ARBA" id="ARBA00022475"/>
    </source>
</evidence>
<dbReference type="PANTHER" id="PTHR33908:SF3">
    <property type="entry name" value="UNDECAPRENYL PHOSPHATE-ALPHA-4-AMINO-4-DEOXY-L-ARABINOSE ARABINOSYL TRANSFERASE"/>
    <property type="match status" value="1"/>
</dbReference>
<dbReference type="GO" id="GO:0016763">
    <property type="term" value="F:pentosyltransferase activity"/>
    <property type="evidence" value="ECO:0007669"/>
    <property type="project" value="TreeGrafter"/>
</dbReference>
<keyword evidence="2" id="KW-1003">Cell membrane</keyword>
<keyword evidence="5 8" id="KW-0812">Transmembrane</keyword>
<accession>A0A7Z0CHR3</accession>
<feature type="transmembrane region" description="Helical" evidence="8">
    <location>
        <begin position="467"/>
        <end position="486"/>
    </location>
</feature>
<gene>
    <name evidence="11" type="ORF">BKA03_001865</name>
</gene>
<feature type="transmembrane region" description="Helical" evidence="8">
    <location>
        <begin position="412"/>
        <end position="429"/>
    </location>
</feature>
<keyword evidence="4 11" id="KW-0808">Transferase</keyword>
<dbReference type="Pfam" id="PF24878">
    <property type="entry name" value="YkcB_C"/>
    <property type="match status" value="1"/>
</dbReference>
<dbReference type="InterPro" id="IPR050297">
    <property type="entry name" value="LipidA_mod_glycosyltrf_83"/>
</dbReference>
<dbReference type="Proteomes" id="UP000547973">
    <property type="component" value="Unassembled WGS sequence"/>
</dbReference>
<feature type="transmembrane region" description="Helical" evidence="8">
    <location>
        <begin position="441"/>
        <end position="460"/>
    </location>
</feature>
<evidence type="ECO:0000256" key="7">
    <source>
        <dbReference type="ARBA" id="ARBA00023136"/>
    </source>
</evidence>